<evidence type="ECO:0000259" key="3">
    <source>
        <dbReference type="PROSITE" id="PS51736"/>
    </source>
</evidence>
<organism evidence="5 6">
    <name type="scientific">Streptococcus oralis subsp. tigurinus</name>
    <dbReference type="NCBI Taxonomy" id="1077464"/>
    <lineage>
        <taxon>Bacteria</taxon>
        <taxon>Bacillati</taxon>
        <taxon>Bacillota</taxon>
        <taxon>Bacilli</taxon>
        <taxon>Lactobacillales</taxon>
        <taxon>Streptococcaceae</taxon>
        <taxon>Streptococcus</taxon>
    </lineage>
</organism>
<dbReference type="GO" id="GO:0003677">
    <property type="term" value="F:DNA binding"/>
    <property type="evidence" value="ECO:0007669"/>
    <property type="project" value="InterPro"/>
</dbReference>
<dbReference type="AlphaFoldDB" id="A0A1X0WV98"/>
<dbReference type="Pfam" id="PF07508">
    <property type="entry name" value="Recombinase"/>
    <property type="match status" value="1"/>
</dbReference>
<dbReference type="InterPro" id="IPR025378">
    <property type="entry name" value="DUF4368"/>
</dbReference>
<dbReference type="InterPro" id="IPR036162">
    <property type="entry name" value="Resolvase-like_N_sf"/>
</dbReference>
<reference evidence="5 6" key="1">
    <citation type="journal article" date="2016" name="PLoS ONE">
        <title>Comparative Genomics Analysis of Streptococcus tigurinus Strains Identifies Genetic Elements Specifically and Uniquely Present in Highly Virulent Strains.</title>
        <authorList>
            <person name="Diene S.M."/>
            <person name="Francois P."/>
            <person name="Zbinden A."/>
            <person name="Entenza J.M."/>
            <person name="Resch G."/>
        </authorList>
    </citation>
    <scope>NUCLEOTIDE SEQUENCE [LARGE SCALE GENOMIC DNA]</scope>
    <source>
        <strain evidence="5 6">AZ_14</strain>
    </source>
</reference>
<dbReference type="PROSITE" id="PS51737">
    <property type="entry name" value="RECOMBINASE_DNA_BIND"/>
    <property type="match status" value="1"/>
</dbReference>
<feature type="compositionally biased region" description="Polar residues" evidence="2">
    <location>
        <begin position="1"/>
        <end position="10"/>
    </location>
</feature>
<proteinExistence type="predicted"/>
<feature type="domain" description="Resolvase/invertase-type recombinase catalytic" evidence="3">
    <location>
        <begin position="9"/>
        <end position="158"/>
    </location>
</feature>
<comment type="caution">
    <text evidence="5">The sequence shown here is derived from an EMBL/GenBank/DDBJ whole genome shotgun (WGS) entry which is preliminary data.</text>
</comment>
<evidence type="ECO:0000259" key="4">
    <source>
        <dbReference type="PROSITE" id="PS51737"/>
    </source>
</evidence>
<name>A0A1X0WV98_STROR</name>
<evidence type="ECO:0000313" key="5">
    <source>
        <dbReference type="EMBL" id="ORJ30624.1"/>
    </source>
</evidence>
<evidence type="ECO:0000313" key="6">
    <source>
        <dbReference type="Proteomes" id="UP000192789"/>
    </source>
</evidence>
<keyword evidence="1" id="KW-0175">Coiled coil</keyword>
<protein>
    <submittedName>
        <fullName evidence="5">Recombinase</fullName>
    </submittedName>
</protein>
<dbReference type="InterPro" id="IPR025827">
    <property type="entry name" value="Zn_ribbon_recom_dom"/>
</dbReference>
<sequence>MSNTKRTGQTALYERLSRDDEMQGESNSITNQKQLLESYAKRNGFVNIYHYTDDGVSGTTFDREGFQKMIKAVEENKVSTVIVKDMSRFGRDYLKVGFYTEILFKEKGVRFIAINNGIDSEKQAESDFTPFLNIMNEWYARDTSRKIQSIFRARMEEGKRVSPSVPYGYYRNPKNKQELLVDKESAKVVKRIYRLVIEGYGVTQIADILTKDKVLIPSAYAETHYPENNHSSKKRGIEDPYFWTPTTVGYILEKREYMGHTVLGKTISLDYKTKKRRKAKENELIIFKNIHEAIIDEETWNNAQRLRKIVRRSPKYGTTSHPFTGLLICSDCGGKLSYREPAEHKEKKYDCDYCFVCQHYRHRKGSCSMHYIKVKTVNEILLKSIKEITDFAKEEKQEFLKVMNKLSDEKREEKYQEDKEKLEKLSSRNAELTTLITKLYEDHALGKIPVKHFDRLFNTYDMEQQDLEKQIQYFEQEIESYHQRKVDTDKFLKMIEKYTDIEKLTVPMINEYIEKVVVYEATGGRQGKYRKQQVDVYFNFIGNCQVPQKVDIEKMA</sequence>
<dbReference type="Gene3D" id="3.90.1750.20">
    <property type="entry name" value="Putative Large Serine Recombinase, Chain B, Domain 2"/>
    <property type="match status" value="1"/>
</dbReference>
<evidence type="ECO:0000256" key="1">
    <source>
        <dbReference type="SAM" id="Coils"/>
    </source>
</evidence>
<dbReference type="InterPro" id="IPR011109">
    <property type="entry name" value="DNA_bind_recombinase_dom"/>
</dbReference>
<dbReference type="Gene3D" id="3.40.50.1390">
    <property type="entry name" value="Resolvase, N-terminal catalytic domain"/>
    <property type="match status" value="1"/>
</dbReference>
<dbReference type="Pfam" id="PF13408">
    <property type="entry name" value="Zn_ribbon_recom"/>
    <property type="match status" value="1"/>
</dbReference>
<dbReference type="EMBL" id="LNVG01000003">
    <property type="protein sequence ID" value="ORJ30624.1"/>
    <property type="molecule type" value="Genomic_DNA"/>
</dbReference>
<evidence type="ECO:0000256" key="2">
    <source>
        <dbReference type="SAM" id="MobiDB-lite"/>
    </source>
</evidence>
<dbReference type="PANTHER" id="PTHR30461">
    <property type="entry name" value="DNA-INVERTASE FROM LAMBDOID PROPHAGE"/>
    <property type="match status" value="1"/>
</dbReference>
<dbReference type="InterPro" id="IPR050639">
    <property type="entry name" value="SSR_resolvase"/>
</dbReference>
<dbReference type="Pfam" id="PF00239">
    <property type="entry name" value="Resolvase"/>
    <property type="match status" value="1"/>
</dbReference>
<gene>
    <name evidence="5" type="ORF">ATE35_08110</name>
</gene>
<dbReference type="RefSeq" id="WP_084932798.1">
    <property type="nucleotide sequence ID" value="NZ_LNVG01000003.1"/>
</dbReference>
<dbReference type="Proteomes" id="UP000192789">
    <property type="component" value="Unassembled WGS sequence"/>
</dbReference>
<feature type="domain" description="Recombinase" evidence="4">
    <location>
        <begin position="166"/>
        <end position="313"/>
    </location>
</feature>
<dbReference type="GO" id="GO:0000150">
    <property type="term" value="F:DNA strand exchange activity"/>
    <property type="evidence" value="ECO:0007669"/>
    <property type="project" value="InterPro"/>
</dbReference>
<feature type="coiled-coil region" evidence="1">
    <location>
        <begin position="392"/>
        <end position="484"/>
    </location>
</feature>
<dbReference type="SUPFAM" id="SSF53041">
    <property type="entry name" value="Resolvase-like"/>
    <property type="match status" value="1"/>
</dbReference>
<dbReference type="Pfam" id="PF14287">
    <property type="entry name" value="DUF4368"/>
    <property type="match status" value="1"/>
</dbReference>
<dbReference type="InterPro" id="IPR006119">
    <property type="entry name" value="Resolv_N"/>
</dbReference>
<dbReference type="CDD" id="cd03770">
    <property type="entry name" value="SR_TndX_transposase"/>
    <property type="match status" value="1"/>
</dbReference>
<accession>A0A1X0WV98</accession>
<dbReference type="SMART" id="SM00857">
    <property type="entry name" value="Resolvase"/>
    <property type="match status" value="1"/>
</dbReference>
<dbReference type="PROSITE" id="PS51736">
    <property type="entry name" value="RECOMBINASES_3"/>
    <property type="match status" value="1"/>
</dbReference>
<feature type="region of interest" description="Disordered" evidence="2">
    <location>
        <begin position="1"/>
        <end position="29"/>
    </location>
</feature>
<dbReference type="PANTHER" id="PTHR30461:SF23">
    <property type="entry name" value="DNA RECOMBINASE-RELATED"/>
    <property type="match status" value="1"/>
</dbReference>
<dbReference type="InterPro" id="IPR038109">
    <property type="entry name" value="DNA_bind_recomb_sf"/>
</dbReference>